<accession>A0A4S4B2Z9</accession>
<evidence type="ECO:0000313" key="1">
    <source>
        <dbReference type="EMBL" id="THF65291.1"/>
    </source>
</evidence>
<dbReference type="InterPro" id="IPR031723">
    <property type="entry name" value="DMSP_lyase"/>
</dbReference>
<reference evidence="1 2" key="1">
    <citation type="submission" date="2019-04" db="EMBL/GenBank/DDBJ databases">
        <title>Azoarcus rhizosphaerae sp. nov. isolated from rhizosphere of Ficus religiosa.</title>
        <authorList>
            <person name="Lin S.-Y."/>
            <person name="Hameed A."/>
            <person name="Hsu Y.-H."/>
            <person name="Young C.-C."/>
        </authorList>
    </citation>
    <scope>NUCLEOTIDE SEQUENCE [LARGE SCALE GENOMIC DNA]</scope>
    <source>
        <strain evidence="1 2">CC-YHH848</strain>
    </source>
</reference>
<name>A0A4S4B2Z9_9RHOO</name>
<dbReference type="Pfam" id="PF16867">
    <property type="entry name" value="DMSP_lyase"/>
    <property type="match status" value="1"/>
</dbReference>
<proteinExistence type="predicted"/>
<protein>
    <submittedName>
        <fullName evidence="1">Cupin domain-containing protein</fullName>
    </submittedName>
</protein>
<dbReference type="Proteomes" id="UP000307956">
    <property type="component" value="Unassembled WGS sequence"/>
</dbReference>
<sequence length="216" mass="23532">MSTYSLSHAAAAVQVLRRHLERRAPGDDALGHELAGILHHLREVGFGDGLAHGSGHPVAALLDGELPSRNGRVADVVAAFRPLFAALPWRYGYTPRPDFPGLETRMAWAELVGPLAPFRSDRACLGLTFIAPRTRYPEHFHPAVETYFVLSGTARWTAAGVTHERVPGDWVLHPSDIIHVMETGDEPLLAAYTWSGDIVSPSVYPQAAEVSYQPGN</sequence>
<comment type="caution">
    <text evidence="1">The sequence shown here is derived from an EMBL/GenBank/DDBJ whole genome shotgun (WGS) entry which is preliminary data.</text>
</comment>
<keyword evidence="2" id="KW-1185">Reference proteome</keyword>
<gene>
    <name evidence="1" type="ORF">E6O51_01430</name>
</gene>
<dbReference type="SUPFAM" id="SSF51182">
    <property type="entry name" value="RmlC-like cupins"/>
    <property type="match status" value="1"/>
</dbReference>
<evidence type="ECO:0000313" key="2">
    <source>
        <dbReference type="Proteomes" id="UP000307956"/>
    </source>
</evidence>
<dbReference type="GO" id="GO:0047869">
    <property type="term" value="F:dimethylpropiothetin dethiomethylase activity"/>
    <property type="evidence" value="ECO:0007669"/>
    <property type="project" value="InterPro"/>
</dbReference>
<dbReference type="AlphaFoldDB" id="A0A4S4B2Z9"/>
<dbReference type="RefSeq" id="WP_136383184.1">
    <property type="nucleotide sequence ID" value="NZ_SSOD01000001.1"/>
</dbReference>
<organism evidence="1 2">
    <name type="scientific">Pseudothauera rhizosphaerae</name>
    <dbReference type="NCBI Taxonomy" id="2565932"/>
    <lineage>
        <taxon>Bacteria</taxon>
        <taxon>Pseudomonadati</taxon>
        <taxon>Pseudomonadota</taxon>
        <taxon>Betaproteobacteria</taxon>
        <taxon>Rhodocyclales</taxon>
        <taxon>Zoogloeaceae</taxon>
        <taxon>Pseudothauera</taxon>
    </lineage>
</organism>
<dbReference type="InterPro" id="IPR011051">
    <property type="entry name" value="RmlC_Cupin_sf"/>
</dbReference>
<dbReference type="EMBL" id="SSOD01000001">
    <property type="protein sequence ID" value="THF65291.1"/>
    <property type="molecule type" value="Genomic_DNA"/>
</dbReference>
<dbReference type="OrthoDB" id="9083851at2"/>
<dbReference type="InterPro" id="IPR014710">
    <property type="entry name" value="RmlC-like_jellyroll"/>
</dbReference>
<dbReference type="Gene3D" id="2.60.120.10">
    <property type="entry name" value="Jelly Rolls"/>
    <property type="match status" value="1"/>
</dbReference>